<evidence type="ECO:0000256" key="6">
    <source>
        <dbReference type="ARBA" id="ARBA00023136"/>
    </source>
</evidence>
<comment type="subcellular location">
    <subcellularLocation>
        <location evidence="2">Cell outer membrane</location>
    </subcellularLocation>
    <subcellularLocation>
        <location evidence="1">Cell surface</location>
    </subcellularLocation>
</comment>
<evidence type="ECO:0000256" key="2">
    <source>
        <dbReference type="ARBA" id="ARBA00004442"/>
    </source>
</evidence>
<evidence type="ECO:0000256" key="5">
    <source>
        <dbReference type="ARBA" id="ARBA00022729"/>
    </source>
</evidence>
<evidence type="ECO:0000256" key="8">
    <source>
        <dbReference type="SAM" id="Coils"/>
    </source>
</evidence>
<dbReference type="GO" id="GO:0009279">
    <property type="term" value="C:cell outer membrane"/>
    <property type="evidence" value="ECO:0007669"/>
    <property type="project" value="UniProtKB-SubCell"/>
</dbReference>
<comment type="caution">
    <text evidence="11">The sequence shown here is derived from an EMBL/GenBank/DDBJ whole genome shotgun (WGS) entry which is preliminary data.</text>
</comment>
<dbReference type="Gene3D" id="3.30.1300.30">
    <property type="entry name" value="GSPII I/J protein-like"/>
    <property type="match status" value="1"/>
</dbReference>
<evidence type="ECO:0000256" key="7">
    <source>
        <dbReference type="ARBA" id="ARBA00023237"/>
    </source>
</evidence>
<evidence type="ECO:0000256" key="9">
    <source>
        <dbReference type="SAM" id="SignalP"/>
    </source>
</evidence>
<feature type="domain" description="Trimeric autotransporter adhesin YadA-like C-terminal membrane anchor" evidence="10">
    <location>
        <begin position="295"/>
        <end position="351"/>
    </location>
</feature>
<feature type="signal peptide" evidence="9">
    <location>
        <begin position="1"/>
        <end position="23"/>
    </location>
</feature>
<dbReference type="Pfam" id="PF03895">
    <property type="entry name" value="YadA_anchor"/>
    <property type="match status" value="1"/>
</dbReference>
<sequence>MTKINKLSLVILMSFSLSNTSFAVEAAKPNIALNISNIIYHTANIPATLYRHKETIGELLKGDIINPNSGFIGGIFGLGASLANGKISKVIKLSSDLGKEVTSIIDNAAQIRNISEESLPGAFINTIYNIPNEVVKATNNILEKTADTVVERSSNYKEAKETIAKNKKEIEQDKKQIEIIGKNNQGLQKEVKNITQKVNDYGVEINQVKEKTKLVEKSTRDVLENVRGTQQLLSTNTNQIIQSTNLIRNNTNEINHIKTDLNNRYNQVNNKVKHNRNTSSRGIASVAAMSNIPLPAIVGKTTVGIGMGHYDQKTALAAGVGRYYENGTAMKLSIGLAGSQLSVGGGVSYSF</sequence>
<accession>A0AAW8CJ76</accession>
<proteinExistence type="predicted"/>
<evidence type="ECO:0000259" key="10">
    <source>
        <dbReference type="Pfam" id="PF03895"/>
    </source>
</evidence>
<feature type="coiled-coil region" evidence="8">
    <location>
        <begin position="156"/>
        <end position="211"/>
    </location>
</feature>
<gene>
    <name evidence="11" type="ORF">QJU57_01970</name>
</gene>
<keyword evidence="8" id="KW-0175">Coiled coil</keyword>
<keyword evidence="3" id="KW-1134">Transmembrane beta strand</keyword>
<evidence type="ECO:0000313" key="11">
    <source>
        <dbReference type="EMBL" id="MDP8147843.1"/>
    </source>
</evidence>
<keyword evidence="12" id="KW-1185">Reference proteome</keyword>
<evidence type="ECO:0000256" key="1">
    <source>
        <dbReference type="ARBA" id="ARBA00004241"/>
    </source>
</evidence>
<dbReference type="GeneID" id="300270718"/>
<keyword evidence="5 9" id="KW-0732">Signal</keyword>
<dbReference type="RefSeq" id="WP_306346676.1">
    <property type="nucleotide sequence ID" value="NZ_JASAVU010000004.1"/>
</dbReference>
<dbReference type="EMBL" id="JASAXT010000003">
    <property type="protein sequence ID" value="MDP8147843.1"/>
    <property type="molecule type" value="Genomic_DNA"/>
</dbReference>
<dbReference type="InterPro" id="IPR045584">
    <property type="entry name" value="Pilin-like"/>
</dbReference>
<evidence type="ECO:0000313" key="12">
    <source>
        <dbReference type="Proteomes" id="UP001226020"/>
    </source>
</evidence>
<dbReference type="SUPFAM" id="SSF54523">
    <property type="entry name" value="Pili subunits"/>
    <property type="match status" value="1"/>
</dbReference>
<keyword evidence="6" id="KW-0472">Membrane</keyword>
<evidence type="ECO:0000256" key="3">
    <source>
        <dbReference type="ARBA" id="ARBA00022452"/>
    </source>
</evidence>
<organism evidence="11 12">
    <name type="scientific">Phocoenobacter atlanticus subsp. atlanticus</name>
    <dbReference type="NCBI Taxonomy" id="3061285"/>
    <lineage>
        <taxon>Bacteria</taxon>
        <taxon>Pseudomonadati</taxon>
        <taxon>Pseudomonadota</taxon>
        <taxon>Gammaproteobacteria</taxon>
        <taxon>Pasteurellales</taxon>
        <taxon>Pasteurellaceae</taxon>
        <taxon>Phocoenobacter</taxon>
        <taxon>Phocoenobacter atlanticus</taxon>
    </lineage>
</organism>
<keyword evidence="7" id="KW-0998">Cell outer membrane</keyword>
<name>A0AAW8CJ76_9PAST</name>
<dbReference type="SMR" id="A0AAW8CJ76"/>
<dbReference type="AlphaFoldDB" id="A0AAW8CJ76"/>
<dbReference type="Proteomes" id="UP001226020">
    <property type="component" value="Unassembled WGS sequence"/>
</dbReference>
<feature type="chain" id="PRO_5043409526" evidence="9">
    <location>
        <begin position="24"/>
        <end position="351"/>
    </location>
</feature>
<protein>
    <submittedName>
        <fullName evidence="11">YadA-like family protein</fullName>
    </submittedName>
</protein>
<evidence type="ECO:0000256" key="4">
    <source>
        <dbReference type="ARBA" id="ARBA00022692"/>
    </source>
</evidence>
<dbReference type="GO" id="GO:0009986">
    <property type="term" value="C:cell surface"/>
    <property type="evidence" value="ECO:0007669"/>
    <property type="project" value="UniProtKB-SubCell"/>
</dbReference>
<keyword evidence="4" id="KW-0812">Transmembrane</keyword>
<reference evidence="11 12" key="1">
    <citation type="journal article" date="2023" name="Front. Microbiol.">
        <title>Phylogeography and host specificity of Pasteurellaceae pathogenic to sea-farmed fish in the north-east Atlantic.</title>
        <authorList>
            <person name="Gulla S."/>
            <person name="Colquhoun D.J."/>
            <person name="Olsen A.B."/>
            <person name="Spilsberg B."/>
            <person name="Lagesen K."/>
            <person name="Aakesson C.P."/>
            <person name="Strom S."/>
            <person name="Manji F."/>
            <person name="Birkbeck T.H."/>
            <person name="Nilsen H.K."/>
        </authorList>
    </citation>
    <scope>NUCLEOTIDE SEQUENCE [LARGE SCALE GENOMIC DNA]</scope>
    <source>
        <strain evidence="11 12">NVIB3131</strain>
    </source>
</reference>
<dbReference type="InterPro" id="IPR005594">
    <property type="entry name" value="YadA_C"/>
</dbReference>